<comment type="caution">
    <text evidence="3">The sequence shown here is derived from an EMBL/GenBank/DDBJ whole genome shotgun (WGS) entry which is preliminary data.</text>
</comment>
<evidence type="ECO:0000313" key="4">
    <source>
        <dbReference type="Proteomes" id="UP001175097"/>
    </source>
</evidence>
<keyword evidence="4" id="KW-1185">Reference proteome</keyword>
<feature type="compositionally biased region" description="Basic and acidic residues" evidence="1">
    <location>
        <begin position="7"/>
        <end position="20"/>
    </location>
</feature>
<dbReference type="RefSeq" id="WP_301243695.1">
    <property type="nucleotide sequence ID" value="NZ_JAROCC010000007.1"/>
</dbReference>
<keyword evidence="2" id="KW-0812">Transmembrane</keyword>
<sequence length="73" mass="8115">MKKSRRETKEDSHIVDRESNSKTPRWVKVSGIIAIVLVLLVVLIMIVSGGKHGPGRHLPSSIGVEQSVEQQWS</sequence>
<name>A0ABT8JTQ0_9BACL</name>
<feature type="region of interest" description="Disordered" evidence="1">
    <location>
        <begin position="52"/>
        <end position="73"/>
    </location>
</feature>
<reference evidence="3" key="1">
    <citation type="submission" date="2023-03" db="EMBL/GenBank/DDBJ databases">
        <title>MT1 and MT2 Draft Genomes of Novel Species.</title>
        <authorList>
            <person name="Venkateswaran K."/>
        </authorList>
    </citation>
    <scope>NUCLEOTIDE SEQUENCE</scope>
    <source>
        <strain evidence="3">F6_3S_P_2</strain>
    </source>
</reference>
<proteinExistence type="predicted"/>
<evidence type="ECO:0000313" key="3">
    <source>
        <dbReference type="EMBL" id="MDN4607936.1"/>
    </source>
</evidence>
<dbReference type="Proteomes" id="UP001175097">
    <property type="component" value="Unassembled WGS sequence"/>
</dbReference>
<evidence type="ECO:0000256" key="1">
    <source>
        <dbReference type="SAM" id="MobiDB-lite"/>
    </source>
</evidence>
<keyword evidence="2" id="KW-1133">Transmembrane helix</keyword>
<evidence type="ECO:0000256" key="2">
    <source>
        <dbReference type="SAM" id="Phobius"/>
    </source>
</evidence>
<keyword evidence="2" id="KW-0472">Membrane</keyword>
<protein>
    <submittedName>
        <fullName evidence="3">Uncharacterized protein</fullName>
    </submittedName>
</protein>
<feature type="transmembrane region" description="Helical" evidence="2">
    <location>
        <begin position="26"/>
        <end position="47"/>
    </location>
</feature>
<feature type="compositionally biased region" description="Polar residues" evidence="1">
    <location>
        <begin position="63"/>
        <end position="73"/>
    </location>
</feature>
<organism evidence="3 4">
    <name type="scientific">Sporosarcina highlanderae</name>
    <dbReference type="NCBI Taxonomy" id="3035916"/>
    <lineage>
        <taxon>Bacteria</taxon>
        <taxon>Bacillati</taxon>
        <taxon>Bacillota</taxon>
        <taxon>Bacilli</taxon>
        <taxon>Bacillales</taxon>
        <taxon>Caryophanaceae</taxon>
        <taxon>Sporosarcina</taxon>
    </lineage>
</organism>
<dbReference type="EMBL" id="JAROCC010000007">
    <property type="protein sequence ID" value="MDN4607936.1"/>
    <property type="molecule type" value="Genomic_DNA"/>
</dbReference>
<gene>
    <name evidence="3" type="ORF">P5G49_10710</name>
</gene>
<feature type="region of interest" description="Disordered" evidence="1">
    <location>
        <begin position="1"/>
        <end position="24"/>
    </location>
</feature>
<accession>A0ABT8JTQ0</accession>